<feature type="transmembrane region" description="Helical" evidence="1">
    <location>
        <begin position="55"/>
        <end position="75"/>
    </location>
</feature>
<protein>
    <recommendedName>
        <fullName evidence="4">Integral membrane protein</fullName>
    </recommendedName>
</protein>
<evidence type="ECO:0000256" key="1">
    <source>
        <dbReference type="SAM" id="Phobius"/>
    </source>
</evidence>
<keyword evidence="1" id="KW-0812">Transmembrane</keyword>
<evidence type="ECO:0008006" key="4">
    <source>
        <dbReference type="Google" id="ProtNLM"/>
    </source>
</evidence>
<proteinExistence type="predicted"/>
<keyword evidence="1" id="KW-0472">Membrane</keyword>
<accession>A0ABV8KMK1</accession>
<comment type="caution">
    <text evidence="2">The sequence shown here is derived from an EMBL/GenBank/DDBJ whole genome shotgun (WGS) entry which is preliminary data.</text>
</comment>
<dbReference type="Proteomes" id="UP001595868">
    <property type="component" value="Unassembled WGS sequence"/>
</dbReference>
<evidence type="ECO:0000313" key="2">
    <source>
        <dbReference type="EMBL" id="MFC4107248.1"/>
    </source>
</evidence>
<feature type="transmembrane region" description="Helical" evidence="1">
    <location>
        <begin position="20"/>
        <end position="43"/>
    </location>
</feature>
<dbReference type="RefSeq" id="WP_377545960.1">
    <property type="nucleotide sequence ID" value="NZ_JBHSBN010000009.1"/>
</dbReference>
<keyword evidence="1" id="KW-1133">Transmembrane helix</keyword>
<evidence type="ECO:0000313" key="3">
    <source>
        <dbReference type="Proteomes" id="UP001595868"/>
    </source>
</evidence>
<sequence length="115" mass="12554">MYGLFLLAERSAAEGRPLALVLVFEGLFTVVPLLITVLSLVAARRGRQPVRRPSGHPWTWAAVAATWILTLVVLAVPARPATVVLVMVSQWLTFLAGLLTDSTRRGQQITAQRLP</sequence>
<reference evidence="3" key="1">
    <citation type="journal article" date="2019" name="Int. J. Syst. Evol. Microbiol.">
        <title>The Global Catalogue of Microorganisms (GCM) 10K type strain sequencing project: providing services to taxonomists for standard genome sequencing and annotation.</title>
        <authorList>
            <consortium name="The Broad Institute Genomics Platform"/>
            <consortium name="The Broad Institute Genome Sequencing Center for Infectious Disease"/>
            <person name="Wu L."/>
            <person name="Ma J."/>
        </authorList>
    </citation>
    <scope>NUCLEOTIDE SEQUENCE [LARGE SCALE GENOMIC DNA]</scope>
    <source>
        <strain evidence="3">2902at01</strain>
    </source>
</reference>
<keyword evidence="3" id="KW-1185">Reference proteome</keyword>
<dbReference type="EMBL" id="JBHSBN010000009">
    <property type="protein sequence ID" value="MFC4107248.1"/>
    <property type="molecule type" value="Genomic_DNA"/>
</dbReference>
<name>A0ABV8KMK1_9ACTN</name>
<gene>
    <name evidence="2" type="ORF">ACFOX0_15115</name>
</gene>
<feature type="transmembrane region" description="Helical" evidence="1">
    <location>
        <begin position="81"/>
        <end position="99"/>
    </location>
</feature>
<organism evidence="2 3">
    <name type="scientific">Micromonospora zhanjiangensis</name>
    <dbReference type="NCBI Taxonomy" id="1522057"/>
    <lineage>
        <taxon>Bacteria</taxon>
        <taxon>Bacillati</taxon>
        <taxon>Actinomycetota</taxon>
        <taxon>Actinomycetes</taxon>
        <taxon>Micromonosporales</taxon>
        <taxon>Micromonosporaceae</taxon>
        <taxon>Micromonospora</taxon>
    </lineage>
</organism>